<evidence type="ECO:0000313" key="2">
    <source>
        <dbReference type="EMBL" id="MBB6069783.1"/>
    </source>
</evidence>
<keyword evidence="1" id="KW-0732">Signal</keyword>
<accession>A0A841GW56</accession>
<sequence length="243" mass="26388">MIRPIPIALACCALLAAGARAQTTGTHADVRFDRLSPGADSMYVYVVLRDRQVYAGTVHDELRSVAQNGSPALLRVYRSNMGILGVRVDTMISAVPSGATLYASSTGTQPWRVRYAADSITGTRTDAQGVSRRIARAFRGPAYDGTMFDMMLRAAPLAQGYQFRVNAYHAMADSAMTVTATVAGSELVEVEGSRPVDAWRVNVDFAGTEVTMWIDQNTRALVRQLIQSPPYGAMLMTRVPPRP</sequence>
<feature type="chain" id="PRO_5032365439" description="DUF3108 domain-containing protein" evidence="1">
    <location>
        <begin position="22"/>
        <end position="243"/>
    </location>
</feature>
<dbReference type="EMBL" id="JACHIA010000003">
    <property type="protein sequence ID" value="MBB6069783.1"/>
    <property type="molecule type" value="Genomic_DNA"/>
</dbReference>
<dbReference type="RefSeq" id="WP_170036084.1">
    <property type="nucleotide sequence ID" value="NZ_JABDTL010000002.1"/>
</dbReference>
<feature type="signal peptide" evidence="1">
    <location>
        <begin position="1"/>
        <end position="21"/>
    </location>
</feature>
<evidence type="ECO:0008006" key="4">
    <source>
        <dbReference type="Google" id="ProtNLM"/>
    </source>
</evidence>
<comment type="caution">
    <text evidence="2">The sequence shown here is derived from an EMBL/GenBank/DDBJ whole genome shotgun (WGS) entry which is preliminary data.</text>
</comment>
<dbReference type="AlphaFoldDB" id="A0A841GW56"/>
<evidence type="ECO:0000313" key="3">
    <source>
        <dbReference type="Proteomes" id="UP000582837"/>
    </source>
</evidence>
<keyword evidence="3" id="KW-1185">Reference proteome</keyword>
<gene>
    <name evidence="2" type="ORF">HNQ61_001400</name>
</gene>
<name>A0A841GW56_9BACT</name>
<dbReference type="InterPro" id="IPR021457">
    <property type="entry name" value="DUF3108"/>
</dbReference>
<evidence type="ECO:0000256" key="1">
    <source>
        <dbReference type="SAM" id="SignalP"/>
    </source>
</evidence>
<dbReference type="Pfam" id="PF11306">
    <property type="entry name" value="DUF3108"/>
    <property type="match status" value="1"/>
</dbReference>
<proteinExistence type="predicted"/>
<dbReference type="Proteomes" id="UP000582837">
    <property type="component" value="Unassembled WGS sequence"/>
</dbReference>
<protein>
    <recommendedName>
        <fullName evidence="4">DUF3108 domain-containing protein</fullName>
    </recommendedName>
</protein>
<organism evidence="2 3">
    <name type="scientific">Longimicrobium terrae</name>
    <dbReference type="NCBI Taxonomy" id="1639882"/>
    <lineage>
        <taxon>Bacteria</taxon>
        <taxon>Pseudomonadati</taxon>
        <taxon>Gemmatimonadota</taxon>
        <taxon>Longimicrobiia</taxon>
        <taxon>Longimicrobiales</taxon>
        <taxon>Longimicrobiaceae</taxon>
        <taxon>Longimicrobium</taxon>
    </lineage>
</organism>
<reference evidence="2 3" key="1">
    <citation type="submission" date="2020-08" db="EMBL/GenBank/DDBJ databases">
        <title>Genomic Encyclopedia of Type Strains, Phase IV (KMG-IV): sequencing the most valuable type-strain genomes for metagenomic binning, comparative biology and taxonomic classification.</title>
        <authorList>
            <person name="Goeker M."/>
        </authorList>
    </citation>
    <scope>NUCLEOTIDE SEQUENCE [LARGE SCALE GENOMIC DNA]</scope>
    <source>
        <strain evidence="2 3">DSM 29007</strain>
    </source>
</reference>